<feature type="transmembrane region" description="Helical" evidence="1">
    <location>
        <begin position="114"/>
        <end position="136"/>
    </location>
</feature>
<organism evidence="2 3">
    <name type="scientific">Arabidopsis thaliana x Arabidopsis arenosa</name>
    <dbReference type="NCBI Taxonomy" id="1240361"/>
    <lineage>
        <taxon>Eukaryota</taxon>
        <taxon>Viridiplantae</taxon>
        <taxon>Streptophyta</taxon>
        <taxon>Embryophyta</taxon>
        <taxon>Tracheophyta</taxon>
        <taxon>Spermatophyta</taxon>
        <taxon>Magnoliopsida</taxon>
        <taxon>eudicotyledons</taxon>
        <taxon>Gunneridae</taxon>
        <taxon>Pentapetalae</taxon>
        <taxon>rosids</taxon>
        <taxon>malvids</taxon>
        <taxon>Brassicales</taxon>
        <taxon>Brassicaceae</taxon>
        <taxon>Camelineae</taxon>
        <taxon>Arabidopsis</taxon>
    </lineage>
</organism>
<accession>A0A8T2BW70</accession>
<dbReference type="AlphaFoldDB" id="A0A8T2BW70"/>
<evidence type="ECO:0000256" key="1">
    <source>
        <dbReference type="SAM" id="Phobius"/>
    </source>
</evidence>
<keyword evidence="1" id="KW-1133">Transmembrane helix</keyword>
<dbReference type="EMBL" id="JAEFBK010000006">
    <property type="protein sequence ID" value="KAG7591175.1"/>
    <property type="molecule type" value="Genomic_DNA"/>
</dbReference>
<proteinExistence type="predicted"/>
<dbReference type="Proteomes" id="UP000694240">
    <property type="component" value="Chromosome 6"/>
</dbReference>
<name>A0A8T2BW70_9BRAS</name>
<keyword evidence="1" id="KW-0812">Transmembrane</keyword>
<evidence type="ECO:0008006" key="4">
    <source>
        <dbReference type="Google" id="ProtNLM"/>
    </source>
</evidence>
<sequence length="169" mass="19376">MNCSLLLVQRHIISKEIWGWNCSFPFFLISTLKVCSTIRICSLLQQKIDPSLLTSRKVLSREREMRQNSGSGLSWRRLLFFASIGLQFFLGLSGDSKNTNAGVKAESHTSSSKTGTKVILILVGFVAVAMFSFFLYKLWQKKKRDEQYARLLKLFEEDDELEVELGLRD</sequence>
<protein>
    <recommendedName>
        <fullName evidence="4">Transmembrane protein</fullName>
    </recommendedName>
</protein>
<gene>
    <name evidence="2" type="ORF">ISN45_Aa01g002330</name>
</gene>
<dbReference type="PANTHER" id="PTHR33780:SF10">
    <property type="entry name" value="TRANSMEMBRANE PROTEIN"/>
    <property type="match status" value="1"/>
</dbReference>
<keyword evidence="1" id="KW-0472">Membrane</keyword>
<evidence type="ECO:0000313" key="2">
    <source>
        <dbReference type="EMBL" id="KAG7591175.1"/>
    </source>
</evidence>
<evidence type="ECO:0000313" key="3">
    <source>
        <dbReference type="Proteomes" id="UP000694240"/>
    </source>
</evidence>
<dbReference type="PANTHER" id="PTHR33780">
    <property type="entry name" value="EXPRESSED PROTEIN"/>
    <property type="match status" value="1"/>
</dbReference>
<feature type="transmembrane region" description="Helical" evidence="1">
    <location>
        <begin position="75"/>
        <end position="94"/>
    </location>
</feature>
<reference evidence="2 3" key="1">
    <citation type="submission" date="2020-12" db="EMBL/GenBank/DDBJ databases">
        <title>Concerted genomic and epigenomic changes stabilize Arabidopsis allopolyploids.</title>
        <authorList>
            <person name="Chen Z."/>
        </authorList>
    </citation>
    <scope>NUCLEOTIDE SEQUENCE [LARGE SCALE GENOMIC DNA]</scope>
    <source>
        <strain evidence="2">Allo738</strain>
        <tissue evidence="2">Leaf</tissue>
    </source>
</reference>
<comment type="caution">
    <text evidence="2">The sequence shown here is derived from an EMBL/GenBank/DDBJ whole genome shotgun (WGS) entry which is preliminary data.</text>
</comment>
<keyword evidence="3" id="KW-1185">Reference proteome</keyword>